<keyword evidence="4 8" id="KW-0378">Hydrolase</keyword>
<feature type="domain" description="Nudix hydrolase" evidence="7">
    <location>
        <begin position="4"/>
        <end position="207"/>
    </location>
</feature>
<dbReference type="Proteomes" id="UP000654257">
    <property type="component" value="Unassembled WGS sequence"/>
</dbReference>
<dbReference type="InterPro" id="IPR015797">
    <property type="entry name" value="NUDIX_hydrolase-like_dom_sf"/>
</dbReference>
<dbReference type="InterPro" id="IPR000086">
    <property type="entry name" value="NUDIX_hydrolase_dom"/>
</dbReference>
<accession>A0A917D3R1</accession>
<name>A0A917D3R1_9NOCA</name>
<keyword evidence="5" id="KW-0460">Magnesium</keyword>
<organism evidence="8 9">
    <name type="scientific">Rhodococcoides trifolii</name>
    <dbReference type="NCBI Taxonomy" id="908250"/>
    <lineage>
        <taxon>Bacteria</taxon>
        <taxon>Bacillati</taxon>
        <taxon>Actinomycetota</taxon>
        <taxon>Actinomycetes</taxon>
        <taxon>Mycobacteriales</taxon>
        <taxon>Nocardiaceae</taxon>
        <taxon>Rhodococcoides</taxon>
    </lineage>
</organism>
<comment type="cofactor">
    <cofactor evidence="1">
        <name>Mn(2+)</name>
        <dbReference type="ChEBI" id="CHEBI:29035"/>
    </cofactor>
</comment>
<evidence type="ECO:0000313" key="9">
    <source>
        <dbReference type="Proteomes" id="UP000654257"/>
    </source>
</evidence>
<evidence type="ECO:0000256" key="4">
    <source>
        <dbReference type="ARBA" id="ARBA00022801"/>
    </source>
</evidence>
<evidence type="ECO:0000256" key="1">
    <source>
        <dbReference type="ARBA" id="ARBA00001936"/>
    </source>
</evidence>
<dbReference type="Gene3D" id="3.90.79.10">
    <property type="entry name" value="Nucleoside Triphosphate Pyrophosphohydrolase"/>
    <property type="match status" value="1"/>
</dbReference>
<dbReference type="EMBL" id="BMCU01000002">
    <property type="protein sequence ID" value="GGG06079.1"/>
    <property type="molecule type" value="Genomic_DNA"/>
</dbReference>
<comment type="cofactor">
    <cofactor evidence="2">
        <name>Mg(2+)</name>
        <dbReference type="ChEBI" id="CHEBI:18420"/>
    </cofactor>
</comment>
<evidence type="ECO:0000313" key="8">
    <source>
        <dbReference type="EMBL" id="GGG06079.1"/>
    </source>
</evidence>
<evidence type="ECO:0000256" key="3">
    <source>
        <dbReference type="ARBA" id="ARBA00022723"/>
    </source>
</evidence>
<dbReference type="GO" id="GO:0016818">
    <property type="term" value="F:hydrolase activity, acting on acid anhydrides, in phosphorus-containing anhydrides"/>
    <property type="evidence" value="ECO:0007669"/>
    <property type="project" value="InterPro"/>
</dbReference>
<dbReference type="AlphaFoldDB" id="A0A917D3R1"/>
<dbReference type="CDD" id="cd18870">
    <property type="entry name" value="NUDIX_AcylCoAdiphos_Nudt19"/>
    <property type="match status" value="1"/>
</dbReference>
<evidence type="ECO:0000259" key="7">
    <source>
        <dbReference type="PROSITE" id="PS51462"/>
    </source>
</evidence>
<dbReference type="SUPFAM" id="SSF55811">
    <property type="entry name" value="Nudix"/>
    <property type="match status" value="1"/>
</dbReference>
<dbReference type="PROSITE" id="PS51462">
    <property type="entry name" value="NUDIX"/>
    <property type="match status" value="1"/>
</dbReference>
<protein>
    <submittedName>
        <fullName evidence="8">NUDIX hydrolase</fullName>
    </submittedName>
</protein>
<comment type="caution">
    <text evidence="8">The sequence shown here is derived from an EMBL/GenBank/DDBJ whole genome shotgun (WGS) entry which is preliminary data.</text>
</comment>
<evidence type="ECO:0000256" key="2">
    <source>
        <dbReference type="ARBA" id="ARBA00001946"/>
    </source>
</evidence>
<keyword evidence="3" id="KW-0479">Metal-binding</keyword>
<reference evidence="8" key="1">
    <citation type="journal article" date="2014" name="Int. J. Syst. Evol. Microbiol.">
        <title>Complete genome sequence of Corynebacterium casei LMG S-19264T (=DSM 44701T), isolated from a smear-ripened cheese.</title>
        <authorList>
            <consortium name="US DOE Joint Genome Institute (JGI-PGF)"/>
            <person name="Walter F."/>
            <person name="Albersmeier A."/>
            <person name="Kalinowski J."/>
            <person name="Ruckert C."/>
        </authorList>
    </citation>
    <scope>NUCLEOTIDE SEQUENCE</scope>
    <source>
        <strain evidence="8">CCM 7905</strain>
    </source>
</reference>
<evidence type="ECO:0000256" key="5">
    <source>
        <dbReference type="ARBA" id="ARBA00022842"/>
    </source>
</evidence>
<sequence>MSTPVRDASTVILVRDGRSGVEVFLQRRVGGMAFAAGMTVFPGGGVDPSDATATAGWAGPAPSWWAERLSVDVPRGRALVLAAVRETFEECGVLLAGPTESTIVSDSTAFSGERRRVEARDLPFGQFLVDNDLVVRTDLLRPWANWITPEGEAARRYDTRFFVAVAPEGQVADDATSEATDAGWSTAESALADFRDGRRALMPPTWAMLRRLAHHDRVADVLADAPDLAPVQPVVVTTGEAVRVDFDGAEQYYADMPSA</sequence>
<keyword evidence="6" id="KW-0464">Manganese</keyword>
<keyword evidence="9" id="KW-1185">Reference proteome</keyword>
<dbReference type="PANTHER" id="PTHR12318">
    <property type="entry name" value="TESTOSTERONE-REGULATED PROTEIN RP2"/>
    <property type="match status" value="1"/>
</dbReference>
<evidence type="ECO:0000256" key="6">
    <source>
        <dbReference type="ARBA" id="ARBA00023211"/>
    </source>
</evidence>
<dbReference type="InterPro" id="IPR039121">
    <property type="entry name" value="NUDT19"/>
</dbReference>
<dbReference type="PANTHER" id="PTHR12318:SF0">
    <property type="entry name" value="ACYL-COENZYME A DIPHOSPHATASE NUDT19"/>
    <property type="match status" value="1"/>
</dbReference>
<dbReference type="RefSeq" id="WP_188544662.1">
    <property type="nucleotide sequence ID" value="NZ_BMCU01000002.1"/>
</dbReference>
<dbReference type="GO" id="GO:0046872">
    <property type="term" value="F:metal ion binding"/>
    <property type="evidence" value="ECO:0007669"/>
    <property type="project" value="UniProtKB-KW"/>
</dbReference>
<gene>
    <name evidence="8" type="ORF">GCM10007304_20250</name>
</gene>
<proteinExistence type="predicted"/>
<reference evidence="8" key="2">
    <citation type="submission" date="2020-09" db="EMBL/GenBank/DDBJ databases">
        <authorList>
            <person name="Sun Q."/>
            <person name="Sedlacek I."/>
        </authorList>
    </citation>
    <scope>NUCLEOTIDE SEQUENCE</scope>
    <source>
        <strain evidence="8">CCM 7905</strain>
    </source>
</reference>